<evidence type="ECO:0008006" key="3">
    <source>
        <dbReference type="Google" id="ProtNLM"/>
    </source>
</evidence>
<sequence length="247" mass="28402">MKYIWIILIFLFIDQAKAQQYNSDSWLSKPHGTVTVIPTVGERNSMLMSTFSLFPDWEFTYAIYTYNKDDDPRTDDGHSTSWYAKYMFWQNDEKNGGGSVKFGTGMFPGTIKGESSFDDAFNTYWVNFPFTFPFAHNKFSWDIMPGASVTRTYKPDDTTNALGFTYSTRLAYYPWDQIWSIVGEVFGTEGQVYAKPEYKIGLRWEPNQYATWALTYGQEFNGNEGAGVEFGVMIFTPQFACFGPCKN</sequence>
<dbReference type="AlphaFoldDB" id="A0AAX4HMA4"/>
<gene>
    <name evidence="1" type="ORF">SOO65_16750</name>
</gene>
<reference evidence="1 2" key="1">
    <citation type="submission" date="2023-11" db="EMBL/GenBank/DDBJ databases">
        <title>Peredibacter starrii A3.12.</title>
        <authorList>
            <person name="Mitchell R.J."/>
        </authorList>
    </citation>
    <scope>NUCLEOTIDE SEQUENCE [LARGE SCALE GENOMIC DNA]</scope>
    <source>
        <strain evidence="1 2">A3.12</strain>
    </source>
</reference>
<evidence type="ECO:0000313" key="2">
    <source>
        <dbReference type="Proteomes" id="UP001324634"/>
    </source>
</evidence>
<name>A0AAX4HMA4_9BACT</name>
<dbReference type="EMBL" id="CP139487">
    <property type="protein sequence ID" value="WPU64346.1"/>
    <property type="molecule type" value="Genomic_DNA"/>
</dbReference>
<accession>A0AAX4HMA4</accession>
<keyword evidence="2" id="KW-1185">Reference proteome</keyword>
<proteinExistence type="predicted"/>
<evidence type="ECO:0000313" key="1">
    <source>
        <dbReference type="EMBL" id="WPU64346.1"/>
    </source>
</evidence>
<dbReference type="Proteomes" id="UP001324634">
    <property type="component" value="Chromosome"/>
</dbReference>
<dbReference type="RefSeq" id="WP_321392978.1">
    <property type="nucleotide sequence ID" value="NZ_CP139487.1"/>
</dbReference>
<dbReference type="KEGG" id="psti:SOO65_16750"/>
<protein>
    <recommendedName>
        <fullName evidence="3">Transporter</fullName>
    </recommendedName>
</protein>
<organism evidence="1 2">
    <name type="scientific">Peredibacter starrii</name>
    <dbReference type="NCBI Taxonomy" id="28202"/>
    <lineage>
        <taxon>Bacteria</taxon>
        <taxon>Pseudomonadati</taxon>
        <taxon>Bdellovibrionota</taxon>
        <taxon>Bacteriovoracia</taxon>
        <taxon>Bacteriovoracales</taxon>
        <taxon>Bacteriovoracaceae</taxon>
        <taxon>Peredibacter</taxon>
    </lineage>
</organism>